<accession>A0ABY9YHS3</accession>
<dbReference type="EMBL" id="CP115543">
    <property type="protein sequence ID" value="WNH50413.1"/>
    <property type="molecule type" value="Genomic_DNA"/>
</dbReference>
<reference evidence="1 2" key="1">
    <citation type="submission" date="2022-12" db="EMBL/GenBank/DDBJ databases">
        <title>Two new species, Stenotrophomonas aracearum and Stenotrophomonas oahuensis, isolated from Anthurium (Araceae family) in Hawaii.</title>
        <authorList>
            <person name="Chunag S.C."/>
            <person name="Dobhal S."/>
            <person name="Alvarez A."/>
            <person name="Arif M."/>
        </authorList>
    </citation>
    <scope>NUCLEOTIDE SEQUENCE [LARGE SCALE GENOMIC DNA]</scope>
    <source>
        <strain evidence="1 2">A5588</strain>
    </source>
</reference>
<dbReference type="Proteomes" id="UP001305421">
    <property type="component" value="Chromosome"/>
</dbReference>
<gene>
    <name evidence="1" type="ORF">PDM28_09040</name>
</gene>
<evidence type="ECO:0000313" key="1">
    <source>
        <dbReference type="EMBL" id="WNH50413.1"/>
    </source>
</evidence>
<dbReference type="RefSeq" id="WP_311184522.1">
    <property type="nucleotide sequence ID" value="NZ_CP115543.1"/>
</dbReference>
<proteinExistence type="predicted"/>
<evidence type="ECO:0000313" key="2">
    <source>
        <dbReference type="Proteomes" id="UP001305421"/>
    </source>
</evidence>
<sequence length="447" mass="47993">MAGRGHGDLRRSAVTPVPGTGRHVVIVPLEGVSAISTVTLSIPQARRWRAAALPLTLLLFTAAAAHAADIYISAEFKPDINDPDKRAFTNTTPWSGVCADTHLQTCIRNNWWSIDTGIRGTKDGIKEANYGPNGFYIGMPSSRTVAVTSDDGAQTFELGFNIIGAAMRLWDREGDGPAQPASTGGPNNCSLGLTNSQAGNHSAMRMLLRRDGGEGAVACALHWLATNNYRMSEFDFTYKLTTPQPLGMRSGVYRGMTTYRIGGTGEGADFDLGNGMVLEDNIVNVHFELTVEHAFQLDLPPGSERAVLAPKGGWTQWSDHGIAPKSLEREVPFSLSSSGQFEVSLQCQHPLADGRCAIRNVTEGAEEVPLDIQLTLPGFHDSATGVDVVGMPLTTTMVAPVLAADVFIVRRPSNLRFAVHGDAVRSMLDHPGSHYRGDVTVIFDASP</sequence>
<protein>
    <submittedName>
        <fullName evidence="1">Uncharacterized protein</fullName>
    </submittedName>
</protein>
<keyword evidence="2" id="KW-1185">Reference proteome</keyword>
<organism evidence="1 2">
    <name type="scientific">Stenotrophomonas aracearum</name>
    <dbReference type="NCBI Taxonomy" id="3003272"/>
    <lineage>
        <taxon>Bacteria</taxon>
        <taxon>Pseudomonadati</taxon>
        <taxon>Pseudomonadota</taxon>
        <taxon>Gammaproteobacteria</taxon>
        <taxon>Lysobacterales</taxon>
        <taxon>Lysobacteraceae</taxon>
        <taxon>Stenotrophomonas</taxon>
    </lineage>
</organism>
<name>A0ABY9YHS3_9GAMM</name>